<dbReference type="InterPro" id="IPR007588">
    <property type="entry name" value="Znf_FLYWCH"/>
</dbReference>
<sequence>MTSCLPCLNMTPNFGTSRNGRPVIEMGPYRFHMWSGSKVAAYAVSRFGKPVIQYQGHRYYKNSGSRGVKLLWRCVKARSKNCRATLHTVNNVIYSLNNEHSH</sequence>
<feature type="domain" description="FLYWCH-type" evidence="4">
    <location>
        <begin position="44"/>
        <end position="102"/>
    </location>
</feature>
<dbReference type="AlphaFoldDB" id="A0A5E4Q023"/>
<evidence type="ECO:0000259" key="4">
    <source>
        <dbReference type="Pfam" id="PF04500"/>
    </source>
</evidence>
<keyword evidence="1" id="KW-0479">Metal-binding</keyword>
<accession>A0A5E4Q023</accession>
<protein>
    <recommendedName>
        <fullName evidence="4">FLYWCH-type domain-containing protein</fullName>
    </recommendedName>
</protein>
<keyword evidence="2" id="KW-0863">Zinc-finger</keyword>
<gene>
    <name evidence="5" type="ORF">LSINAPIS_LOCUS3514</name>
</gene>
<keyword evidence="3" id="KW-0862">Zinc</keyword>
<reference evidence="5 6" key="1">
    <citation type="submission" date="2017-07" db="EMBL/GenBank/DDBJ databases">
        <authorList>
            <person name="Talla V."/>
            <person name="Backstrom N."/>
        </authorList>
    </citation>
    <scope>NUCLEOTIDE SEQUENCE [LARGE SCALE GENOMIC DNA]</scope>
</reference>
<evidence type="ECO:0000313" key="6">
    <source>
        <dbReference type="Proteomes" id="UP000324832"/>
    </source>
</evidence>
<dbReference type="Gene3D" id="2.20.25.240">
    <property type="match status" value="1"/>
</dbReference>
<evidence type="ECO:0000256" key="2">
    <source>
        <dbReference type="ARBA" id="ARBA00022771"/>
    </source>
</evidence>
<name>A0A5E4Q023_9NEOP</name>
<organism evidence="5 6">
    <name type="scientific">Leptidea sinapis</name>
    <dbReference type="NCBI Taxonomy" id="189913"/>
    <lineage>
        <taxon>Eukaryota</taxon>
        <taxon>Metazoa</taxon>
        <taxon>Ecdysozoa</taxon>
        <taxon>Arthropoda</taxon>
        <taxon>Hexapoda</taxon>
        <taxon>Insecta</taxon>
        <taxon>Pterygota</taxon>
        <taxon>Neoptera</taxon>
        <taxon>Endopterygota</taxon>
        <taxon>Lepidoptera</taxon>
        <taxon>Glossata</taxon>
        <taxon>Ditrysia</taxon>
        <taxon>Papilionoidea</taxon>
        <taxon>Pieridae</taxon>
        <taxon>Dismorphiinae</taxon>
        <taxon>Leptidea</taxon>
    </lineage>
</organism>
<proteinExistence type="predicted"/>
<dbReference type="Pfam" id="PF04500">
    <property type="entry name" value="FLYWCH"/>
    <property type="match status" value="1"/>
</dbReference>
<dbReference type="Proteomes" id="UP000324832">
    <property type="component" value="Unassembled WGS sequence"/>
</dbReference>
<dbReference type="EMBL" id="FZQP02000837">
    <property type="protein sequence ID" value="VVC90647.1"/>
    <property type="molecule type" value="Genomic_DNA"/>
</dbReference>
<keyword evidence="6" id="KW-1185">Reference proteome</keyword>
<evidence type="ECO:0000256" key="1">
    <source>
        <dbReference type="ARBA" id="ARBA00022723"/>
    </source>
</evidence>
<evidence type="ECO:0000256" key="3">
    <source>
        <dbReference type="ARBA" id="ARBA00022833"/>
    </source>
</evidence>
<dbReference type="GO" id="GO:0008270">
    <property type="term" value="F:zinc ion binding"/>
    <property type="evidence" value="ECO:0007669"/>
    <property type="project" value="UniProtKB-KW"/>
</dbReference>
<evidence type="ECO:0000313" key="5">
    <source>
        <dbReference type="EMBL" id="VVC90647.1"/>
    </source>
</evidence>